<protein>
    <submittedName>
        <fullName evidence="1">Uncharacterized protein</fullName>
    </submittedName>
</protein>
<name>S4YSJ0_SERPL</name>
<dbReference type="Proteomes" id="UP000014900">
    <property type="component" value="Chromosome"/>
</dbReference>
<dbReference type="EMBL" id="CP006566">
    <property type="protein sequence ID" value="AGP47215.1"/>
    <property type="molecule type" value="Genomic_DNA"/>
</dbReference>
<dbReference type="AlphaFoldDB" id="S4YSJ0"/>
<reference evidence="1 2" key="1">
    <citation type="journal article" date="2013" name="Genome Announc.">
        <title>Genome Sequence of Serratia plymuthica Strain S13, an Endophyte with Germination- and Plant-Growth-Promoting Activity from the Flower of Styrian Oil Pumpkin.</title>
        <authorList>
            <person name="Muller H."/>
            <person name="Furnkranz M."/>
            <person name="Grube M."/>
            <person name="Berg G."/>
        </authorList>
    </citation>
    <scope>NUCLEOTIDE SEQUENCE [LARGE SCALE GENOMIC DNA]</scope>
    <source>
        <strain evidence="1">S13</strain>
    </source>
</reference>
<dbReference type="KEGG" id="sry:M621_18090"/>
<dbReference type="HOGENOM" id="CLU_3066143_0_0_6"/>
<proteinExistence type="predicted"/>
<evidence type="ECO:0000313" key="2">
    <source>
        <dbReference type="Proteomes" id="UP000014900"/>
    </source>
</evidence>
<sequence length="53" mass="6183">MIITCKRLQLLVLSIKYVMKMSSIVFKKRMETLRYIPALAASIYLLDGLYLKT</sequence>
<accession>S4YSJ0</accession>
<organism evidence="1 2">
    <name type="scientific">Serratia plymuthica S13</name>
    <dbReference type="NCBI Taxonomy" id="1348660"/>
    <lineage>
        <taxon>Bacteria</taxon>
        <taxon>Pseudomonadati</taxon>
        <taxon>Pseudomonadota</taxon>
        <taxon>Gammaproteobacteria</taxon>
        <taxon>Enterobacterales</taxon>
        <taxon>Yersiniaceae</taxon>
        <taxon>Serratia</taxon>
    </lineage>
</organism>
<gene>
    <name evidence="1" type="ORF">M621_18090</name>
</gene>
<evidence type="ECO:0000313" key="1">
    <source>
        <dbReference type="EMBL" id="AGP47215.1"/>
    </source>
</evidence>